<evidence type="ECO:0000256" key="2">
    <source>
        <dbReference type="ARBA" id="ARBA00023136"/>
    </source>
</evidence>
<dbReference type="RefSeq" id="WP_150548772.1">
    <property type="nucleotide sequence ID" value="NZ_LR215729.2"/>
</dbReference>
<dbReference type="AlphaFoldDB" id="A0A653E8U0"/>
<dbReference type="Gene3D" id="3.30.1450.10">
    <property type="match status" value="1"/>
</dbReference>
<evidence type="ECO:0000259" key="4">
    <source>
        <dbReference type="Pfam" id="PF04355"/>
    </source>
</evidence>
<feature type="domain" description="Outer membrane protein assembly factor BamE" evidence="4">
    <location>
        <begin position="19"/>
        <end position="91"/>
    </location>
</feature>
<reference evidence="5" key="1">
    <citation type="submission" date="2019-02" db="EMBL/GenBank/DDBJ databases">
        <authorList>
            <consortium name="Genoscope - CEA"/>
            <person name="William W."/>
        </authorList>
    </citation>
    <scope>NUCLEOTIDE SEQUENCE [LARGE SCALE GENOMIC DNA]</scope>
    <source>
        <strain evidence="5">YSy11</strain>
    </source>
</reference>
<dbReference type="GO" id="GO:0019867">
    <property type="term" value="C:outer membrane"/>
    <property type="evidence" value="ECO:0007669"/>
    <property type="project" value="InterPro"/>
</dbReference>
<organism evidence="5">
    <name type="scientific">Pseudomonas marincola</name>
    <dbReference type="NCBI Taxonomy" id="437900"/>
    <lineage>
        <taxon>Bacteria</taxon>
        <taxon>Pseudomonadati</taxon>
        <taxon>Pseudomonadota</taxon>
        <taxon>Gammaproteobacteria</taxon>
        <taxon>Pseudomonadales</taxon>
        <taxon>Pseudomonadaceae</taxon>
        <taxon>Pseudomonas</taxon>
    </lineage>
</organism>
<accession>A0A653E8U0</accession>
<evidence type="ECO:0000256" key="1">
    <source>
        <dbReference type="ARBA" id="ARBA00022729"/>
    </source>
</evidence>
<dbReference type="PROSITE" id="PS51257">
    <property type="entry name" value="PROKAR_LIPOPROTEIN"/>
    <property type="match status" value="1"/>
</dbReference>
<sequence>MRLLTLFFVLLLAGCATRGTEITQDVLQSIHVGQTTKSDLTAKLGNPVGQTYTQEGLLTANWMYIHVGPFGSGMKQQTLSVLFDDNEVVKKYSIIGP</sequence>
<gene>
    <name evidence="5" type="ORF">PMYSY11_3158</name>
</gene>
<feature type="chain" id="PRO_5025042398" evidence="3">
    <location>
        <begin position="19"/>
        <end position="97"/>
    </location>
</feature>
<proteinExistence type="predicted"/>
<name>A0A653E8U0_9PSED</name>
<evidence type="ECO:0000256" key="3">
    <source>
        <dbReference type="SAM" id="SignalP"/>
    </source>
</evidence>
<keyword evidence="5" id="KW-0449">Lipoprotein</keyword>
<evidence type="ECO:0000313" key="5">
    <source>
        <dbReference type="EMBL" id="VEV98202.1"/>
    </source>
</evidence>
<dbReference type="Pfam" id="PF04355">
    <property type="entry name" value="BamE"/>
    <property type="match status" value="1"/>
</dbReference>
<dbReference type="EMBL" id="LR215729">
    <property type="protein sequence ID" value="VEV98202.1"/>
    <property type="molecule type" value="Genomic_DNA"/>
</dbReference>
<keyword evidence="1 3" id="KW-0732">Signal</keyword>
<dbReference type="InterPro" id="IPR007450">
    <property type="entry name" value="BamE_dom"/>
</dbReference>
<dbReference type="InterPro" id="IPR037873">
    <property type="entry name" value="BamE-like"/>
</dbReference>
<protein>
    <submittedName>
        <fullName evidence="5">Outer membrane protein assembly factor BamE, lipoprotein component of the BamABCDE complex</fullName>
    </submittedName>
</protein>
<feature type="signal peptide" evidence="3">
    <location>
        <begin position="1"/>
        <end position="18"/>
    </location>
</feature>
<keyword evidence="2" id="KW-0472">Membrane</keyword>